<feature type="signal peptide" evidence="1">
    <location>
        <begin position="1"/>
        <end position="21"/>
    </location>
</feature>
<reference evidence="2" key="1">
    <citation type="submission" date="2020-10" db="EMBL/GenBank/DDBJ databases">
        <authorList>
            <person name="Gilroy R."/>
        </authorList>
    </citation>
    <scope>NUCLEOTIDE SEQUENCE</scope>
    <source>
        <strain evidence="2">ChiSjej5B23-6657</strain>
    </source>
</reference>
<dbReference type="PROSITE" id="PS51257">
    <property type="entry name" value="PROKAR_LIPOPROTEIN"/>
    <property type="match status" value="1"/>
</dbReference>
<comment type="caution">
    <text evidence="2">The sequence shown here is derived from an EMBL/GenBank/DDBJ whole genome shotgun (WGS) entry which is preliminary data.</text>
</comment>
<dbReference type="Proteomes" id="UP000823912">
    <property type="component" value="Unassembled WGS sequence"/>
</dbReference>
<evidence type="ECO:0000313" key="2">
    <source>
        <dbReference type="EMBL" id="HIR70352.1"/>
    </source>
</evidence>
<keyword evidence="1" id="KW-0732">Signal</keyword>
<organism evidence="2 3">
    <name type="scientific">Candidatus Pullilachnospira gallistercoris</name>
    <dbReference type="NCBI Taxonomy" id="2840911"/>
    <lineage>
        <taxon>Bacteria</taxon>
        <taxon>Bacillati</taxon>
        <taxon>Bacillota</taxon>
        <taxon>Clostridia</taxon>
        <taxon>Lachnospirales</taxon>
        <taxon>Lachnospiraceae</taxon>
        <taxon>Lachnospiraceae incertae sedis</taxon>
        <taxon>Candidatus Pullilachnospira</taxon>
    </lineage>
</organism>
<proteinExistence type="predicted"/>
<dbReference type="EMBL" id="DVHM01000057">
    <property type="protein sequence ID" value="HIR70352.1"/>
    <property type="molecule type" value="Genomic_DNA"/>
</dbReference>
<evidence type="ECO:0008006" key="4">
    <source>
        <dbReference type="Google" id="ProtNLM"/>
    </source>
</evidence>
<protein>
    <recommendedName>
        <fullName evidence="4">Extracellular solute-binding protein</fullName>
    </recommendedName>
</protein>
<gene>
    <name evidence="2" type="ORF">IAA55_03630</name>
</gene>
<dbReference type="AlphaFoldDB" id="A0A9D1JAE4"/>
<sequence>MKLKRVLSLGLAAVTACSMLAVTGCGNQSADEDDNTFSWWIYMTDGNGTYYDKYEDNPAVEWLNQQYWDVENGTIGTAENGTSLKFTFQAPIAGSEQDNFNTMLSTGDYTDIMDLSAATDNAQTMVNEGILMDLTDYVEKYCPNYVALLDANPDIKALVTTTDEDGKTHYYQLACIKDGNDVPWGGYVYRRDWVVKYAEPTEYVWDWDSDYVKENGHPAVTPLDAAVASGNMEGWKVNEVTEFTSSEGEDPNNDYTDNVIFPSGKTDPYTISDWEWMFEAFKKAIDERGFTDNPDAYCTTVYYPGFTATGDLVSSFGGGNGMWSKDADQNVYFDGTTDNFKTYLECLNHWNEEGWLDTRFETRASDMFFQINQTGTAQGMVGMWYSYMSSIGDTIRVTCANAEDQQDAYVMGCSQPINDVYGTDAQKFNTPDGFYQGSRISGKIGISTAAEDKSEDALAALFTMFNWLYTEDGARTRTFGLSAEQLASADIENNLYEENGLNGAYTVSQDEDGKTQYVMTFDTSGDIGGALRFMRLAVGIEMTGSGPNLDYTIDKGQSKVITDGLEQYALYVNSAAVTDYNAQFTDEQNETYGDIYTSVYDYMSQHTPDLIKNGLDGWDTYVEGLNDLGVDEVTEIYQSVVDELFGK</sequence>
<name>A0A9D1JAE4_9FIRM</name>
<evidence type="ECO:0000313" key="3">
    <source>
        <dbReference type="Proteomes" id="UP000823912"/>
    </source>
</evidence>
<dbReference type="Gene3D" id="3.40.190.10">
    <property type="entry name" value="Periplasmic binding protein-like II"/>
    <property type="match status" value="4"/>
</dbReference>
<reference evidence="2" key="2">
    <citation type="journal article" date="2021" name="PeerJ">
        <title>Extensive microbial diversity within the chicken gut microbiome revealed by metagenomics and culture.</title>
        <authorList>
            <person name="Gilroy R."/>
            <person name="Ravi A."/>
            <person name="Getino M."/>
            <person name="Pursley I."/>
            <person name="Horton D.L."/>
            <person name="Alikhan N.F."/>
            <person name="Baker D."/>
            <person name="Gharbi K."/>
            <person name="Hall N."/>
            <person name="Watson M."/>
            <person name="Adriaenssens E.M."/>
            <person name="Foster-Nyarko E."/>
            <person name="Jarju S."/>
            <person name="Secka A."/>
            <person name="Antonio M."/>
            <person name="Oren A."/>
            <person name="Chaudhuri R.R."/>
            <person name="La Ragione R."/>
            <person name="Hildebrand F."/>
            <person name="Pallen M.J."/>
        </authorList>
    </citation>
    <scope>NUCLEOTIDE SEQUENCE</scope>
    <source>
        <strain evidence="2">ChiSjej5B23-6657</strain>
    </source>
</reference>
<dbReference type="SUPFAM" id="SSF53850">
    <property type="entry name" value="Periplasmic binding protein-like II"/>
    <property type="match status" value="1"/>
</dbReference>
<feature type="chain" id="PRO_5039434728" description="Extracellular solute-binding protein" evidence="1">
    <location>
        <begin position="22"/>
        <end position="647"/>
    </location>
</feature>
<evidence type="ECO:0000256" key="1">
    <source>
        <dbReference type="SAM" id="SignalP"/>
    </source>
</evidence>
<accession>A0A9D1JAE4</accession>